<feature type="transmembrane region" description="Helical" evidence="1">
    <location>
        <begin position="53"/>
        <end position="72"/>
    </location>
</feature>
<evidence type="ECO:0000313" key="3">
    <source>
        <dbReference type="Proteomes" id="UP001151760"/>
    </source>
</evidence>
<comment type="caution">
    <text evidence="2">The sequence shown here is derived from an EMBL/GenBank/DDBJ whole genome shotgun (WGS) entry which is preliminary data.</text>
</comment>
<proteinExistence type="predicted"/>
<name>A0ABQ5DVG8_9ASTR</name>
<protein>
    <submittedName>
        <fullName evidence="2">Uncharacterized protein</fullName>
    </submittedName>
</protein>
<evidence type="ECO:0000256" key="1">
    <source>
        <dbReference type="SAM" id="Phobius"/>
    </source>
</evidence>
<keyword evidence="1" id="KW-0472">Membrane</keyword>
<keyword evidence="1" id="KW-0812">Transmembrane</keyword>
<reference evidence="2" key="2">
    <citation type="submission" date="2022-01" db="EMBL/GenBank/DDBJ databases">
        <authorList>
            <person name="Yamashiro T."/>
            <person name="Shiraishi A."/>
            <person name="Satake H."/>
            <person name="Nakayama K."/>
        </authorList>
    </citation>
    <scope>NUCLEOTIDE SEQUENCE</scope>
</reference>
<sequence>MVTFIQTEIERASQDQQEETLDLKMEQMTDEACEHLLRNSSSQGKVKKWQKSLLSLSMLLLVISIAVNLRLLNHIRKLRYSLEADGEPSLLHKMKFQQPHHHSTLHHKSTYPTISHPDLYHPFKLPISKKGEYDIWAMKMEHYLAHTDYPIWEVIQNGNGPVDQSYRLHQDRLRFSIRLMIAKKEMWDGMPIKSRFGGNDESKKMQKYILKQQFEGFSVSNTEGFHKVDEYDLEEMDLKWQWHASHENEKVFTRRHGHFARECRIKETSRQQEEGCMEFRALVSVARTGQMEVSKALVKLMERRFVTAEGNAGYTTHPDRFNASGPGKLNLAGKSMKGFEIEGILQSRLLDVYNLGKPKSVEEYCTSPFREQTNVAGRGVNKKLTKMQLKTAEKRDVPREEEQVFMDELERLKRQEKEANEDS</sequence>
<keyword evidence="3" id="KW-1185">Reference proteome</keyword>
<dbReference type="Proteomes" id="UP001151760">
    <property type="component" value="Unassembled WGS sequence"/>
</dbReference>
<accession>A0ABQ5DVG8</accession>
<reference evidence="2" key="1">
    <citation type="journal article" date="2022" name="Int. J. Mol. Sci.">
        <title>Draft Genome of Tanacetum Coccineum: Genomic Comparison of Closely Related Tanacetum-Family Plants.</title>
        <authorList>
            <person name="Yamashiro T."/>
            <person name="Shiraishi A."/>
            <person name="Nakayama K."/>
            <person name="Satake H."/>
        </authorList>
    </citation>
    <scope>NUCLEOTIDE SEQUENCE</scope>
</reference>
<dbReference type="EMBL" id="BQNB010015531">
    <property type="protein sequence ID" value="GJT41084.1"/>
    <property type="molecule type" value="Genomic_DNA"/>
</dbReference>
<evidence type="ECO:0000313" key="2">
    <source>
        <dbReference type="EMBL" id="GJT41084.1"/>
    </source>
</evidence>
<organism evidence="2 3">
    <name type="scientific">Tanacetum coccineum</name>
    <dbReference type="NCBI Taxonomy" id="301880"/>
    <lineage>
        <taxon>Eukaryota</taxon>
        <taxon>Viridiplantae</taxon>
        <taxon>Streptophyta</taxon>
        <taxon>Embryophyta</taxon>
        <taxon>Tracheophyta</taxon>
        <taxon>Spermatophyta</taxon>
        <taxon>Magnoliopsida</taxon>
        <taxon>eudicotyledons</taxon>
        <taxon>Gunneridae</taxon>
        <taxon>Pentapetalae</taxon>
        <taxon>asterids</taxon>
        <taxon>campanulids</taxon>
        <taxon>Asterales</taxon>
        <taxon>Asteraceae</taxon>
        <taxon>Asteroideae</taxon>
        <taxon>Anthemideae</taxon>
        <taxon>Anthemidinae</taxon>
        <taxon>Tanacetum</taxon>
    </lineage>
</organism>
<gene>
    <name evidence="2" type="ORF">Tco_0940949</name>
</gene>
<keyword evidence="1" id="KW-1133">Transmembrane helix</keyword>